<evidence type="ECO:0000259" key="1">
    <source>
        <dbReference type="SMART" id="SM00181"/>
    </source>
</evidence>
<dbReference type="InterPro" id="IPR052798">
    <property type="entry name" value="Giardia_VSA"/>
</dbReference>
<dbReference type="InterPro" id="IPR006212">
    <property type="entry name" value="Furin_repeat"/>
</dbReference>
<organism evidence="2 3">
    <name type="scientific">Giardia intestinalis</name>
    <name type="common">Giardia lamblia</name>
    <dbReference type="NCBI Taxonomy" id="5741"/>
    <lineage>
        <taxon>Eukaryota</taxon>
        <taxon>Metamonada</taxon>
        <taxon>Diplomonadida</taxon>
        <taxon>Hexamitidae</taxon>
        <taxon>Giardiinae</taxon>
        <taxon>Giardia</taxon>
    </lineage>
</organism>
<reference evidence="2 3" key="2">
    <citation type="journal article" date="2013" name="Genome Biol. Evol.">
        <title>Genome sequencing of Giardia lamblia genotypes A2 and B isolates (DH and GS) and comparative analysis with the genomes of genotypes A1 and E (WB and Pig).</title>
        <authorList>
            <person name="Adam R.D."/>
            <person name="Dahlstrom E.W."/>
            <person name="Martens C.A."/>
            <person name="Bruno D.P."/>
            <person name="Barbian K.D."/>
            <person name="Ricklefs S.M."/>
            <person name="Hernandez M.M."/>
            <person name="Narla N.P."/>
            <person name="Patel R.B."/>
            <person name="Porcella S.F."/>
            <person name="Nash T.E."/>
        </authorList>
    </citation>
    <scope>NUCLEOTIDE SEQUENCE [LARGE SCALE GENOMIC DNA]</scope>
    <source>
        <strain evidence="2 3">GS</strain>
    </source>
</reference>
<sequence length="602" mass="60748">LDENSTTCGKCTGTNYFLHKGGCYLQTATPGQTICQAAGSDGTCTTCSGANGYFRNPGAAATVDSCISCGDTTGVTVGNGDSAKTYKGVDGCKTCTLSNSATIATCTECATGFLHTPTGSTSCVAECPKGYFGHTASNTQKKTCQSCATANSLNPSVTGIPGCASCTYTGGDTSVLTCSECENGKKPSLDGLHCYDCTVGNCASCNSGGACQKCISGYILDGDACTQQTCSTPDCKTCTNPKTANEACTACVSNYYLTPTSQCIADCAILSGYYGDADKTCKRCGVANCEACNAQGQCQACINGFHKDSAGACQKCHESCRACSGEGATKCTACPAGKILKYSGAEGQCIEQCVVNAAAESGNCKTCGLTVEGTAYCSVCAMDSEYPQNGVCSSATARTAATCKVGQVSSGACTSCNNGFFLMEGGCYETDRYPGKSVCTEAAQTGGTCQTAAPGYKVENGNLVTCSEGCKTCSAADACTDCVDGYVKIGSACSKCDASCLTCETEATKCKECASGYYKTASGSTCTSCESNSGGITGVKGCASCAAPTGSTGPVLCYLVKGGTAGLISSRTCGHLCMATRVTRIASSLLGVSHGDRAPPRQ</sequence>
<dbReference type="VEuPathDB" id="GiardiaDB:DHA2_154068"/>
<dbReference type="EMBL" id="AHHH01000418">
    <property type="protein sequence ID" value="ESU39918.1"/>
    <property type="molecule type" value="Genomic_DNA"/>
</dbReference>
<feature type="domain" description="EGF-like" evidence="1">
    <location>
        <begin position="229"/>
        <end position="264"/>
    </location>
</feature>
<dbReference type="VEuPathDB" id="GiardiaDB:GL50581_3195"/>
<feature type="non-terminal residue" evidence="2">
    <location>
        <position position="1"/>
    </location>
</feature>
<feature type="domain" description="EGF-like" evidence="1">
    <location>
        <begin position="196"/>
        <end position="226"/>
    </location>
</feature>
<gene>
    <name evidence="2" type="ORF">GSB_154872</name>
</gene>
<dbReference type="SMART" id="SM00181">
    <property type="entry name" value="EGF"/>
    <property type="match status" value="7"/>
</dbReference>
<dbReference type="Pfam" id="PF03302">
    <property type="entry name" value="VSP"/>
    <property type="match status" value="1"/>
</dbReference>
<accession>V6TLP6</accession>
<dbReference type="VEuPathDB" id="GiardiaDB:QR46_4433"/>
<dbReference type="SUPFAM" id="SSF57184">
    <property type="entry name" value="Growth factor receptor domain"/>
    <property type="match status" value="3"/>
</dbReference>
<dbReference type="InterPro" id="IPR005127">
    <property type="entry name" value="Giardia_VSP"/>
</dbReference>
<feature type="domain" description="EGF-like" evidence="1">
    <location>
        <begin position="283"/>
        <end position="314"/>
    </location>
</feature>
<dbReference type="InterPro" id="IPR000742">
    <property type="entry name" value="EGF"/>
</dbReference>
<dbReference type="PANTHER" id="PTHR23275:SF100">
    <property type="entry name" value="EGF-LIKE DOMAIN-CONTAINING PROTEIN"/>
    <property type="match status" value="1"/>
</dbReference>
<protein>
    <submittedName>
        <fullName evidence="2">Variant-specific surface protein</fullName>
    </submittedName>
</protein>
<dbReference type="OrthoDB" id="300641at2759"/>
<reference evidence="3" key="1">
    <citation type="submission" date="2012-02" db="EMBL/GenBank/DDBJ databases">
        <title>Genome sequencing of Giardia lamblia Genotypes A2 and B isolates (DH and GS) and comparative analysis with the genomes of Genotypes A1 and E (WB and Pig).</title>
        <authorList>
            <person name="Adam R."/>
            <person name="Dahlstrom E."/>
            <person name="Martens C."/>
            <person name="Bruno D."/>
            <person name="Barbian K."/>
            <person name="Porcella S.F."/>
            <person name="Nash T."/>
        </authorList>
    </citation>
    <scope>NUCLEOTIDE SEQUENCE</scope>
    <source>
        <strain evidence="3">GS</strain>
    </source>
</reference>
<evidence type="ECO:0000313" key="3">
    <source>
        <dbReference type="Proteomes" id="UP000018040"/>
    </source>
</evidence>
<dbReference type="Proteomes" id="UP000018040">
    <property type="component" value="Unassembled WGS sequence"/>
</dbReference>
<feature type="domain" description="EGF-like" evidence="1">
    <location>
        <begin position="94"/>
        <end position="145"/>
    </location>
</feature>
<feature type="domain" description="EGF-like" evidence="1">
    <location>
        <begin position="465"/>
        <end position="494"/>
    </location>
</feature>
<dbReference type="Gene3D" id="2.10.220.10">
    <property type="entry name" value="Hormone Receptor, Insulin-like Growth Factor Receptor 1, Chain A, domain 2"/>
    <property type="match status" value="3"/>
</dbReference>
<name>V6TLP6_GIAIN</name>
<feature type="domain" description="EGF-like" evidence="1">
    <location>
        <begin position="315"/>
        <end position="350"/>
    </location>
</feature>
<dbReference type="InterPro" id="IPR009030">
    <property type="entry name" value="Growth_fac_rcpt_cys_sf"/>
</dbReference>
<dbReference type="PANTHER" id="PTHR23275">
    <property type="entry name" value="CABRIOLET.-RELATED"/>
    <property type="match status" value="1"/>
</dbReference>
<evidence type="ECO:0000313" key="2">
    <source>
        <dbReference type="EMBL" id="ESU39918.1"/>
    </source>
</evidence>
<dbReference type="VEuPathDB" id="GiardiaDB:GL50581_3171"/>
<comment type="caution">
    <text evidence="2">The sequence shown here is derived from an EMBL/GenBank/DDBJ whole genome shotgun (WGS) entry which is preliminary data.</text>
</comment>
<dbReference type="SMART" id="SM00261">
    <property type="entry name" value="FU"/>
    <property type="match status" value="5"/>
</dbReference>
<dbReference type="CDD" id="cd00064">
    <property type="entry name" value="FU"/>
    <property type="match status" value="1"/>
</dbReference>
<feature type="domain" description="EGF-like" evidence="1">
    <location>
        <begin position="495"/>
        <end position="527"/>
    </location>
</feature>
<proteinExistence type="predicted"/>
<dbReference type="VEuPathDB" id="GiardiaDB:GL50803_00d115797"/>
<dbReference type="AlphaFoldDB" id="V6TLP6"/>